<accession>A0A9N9K1L0</accession>
<feature type="non-terminal residue" evidence="1">
    <location>
        <position position="1"/>
    </location>
</feature>
<organism evidence="1 2">
    <name type="scientific">Racocetra fulgida</name>
    <dbReference type="NCBI Taxonomy" id="60492"/>
    <lineage>
        <taxon>Eukaryota</taxon>
        <taxon>Fungi</taxon>
        <taxon>Fungi incertae sedis</taxon>
        <taxon>Mucoromycota</taxon>
        <taxon>Glomeromycotina</taxon>
        <taxon>Glomeromycetes</taxon>
        <taxon>Diversisporales</taxon>
        <taxon>Gigasporaceae</taxon>
        <taxon>Racocetra</taxon>
    </lineage>
</organism>
<dbReference type="Proteomes" id="UP000789396">
    <property type="component" value="Unassembled WGS sequence"/>
</dbReference>
<dbReference type="OrthoDB" id="10529232at2759"/>
<dbReference type="EMBL" id="CAJVPZ010076024">
    <property type="protein sequence ID" value="CAG8804335.1"/>
    <property type="molecule type" value="Genomic_DNA"/>
</dbReference>
<evidence type="ECO:0000313" key="1">
    <source>
        <dbReference type="EMBL" id="CAG8804335.1"/>
    </source>
</evidence>
<gene>
    <name evidence="1" type="ORF">RFULGI_LOCUS18070</name>
</gene>
<comment type="caution">
    <text evidence="1">The sequence shown here is derived from an EMBL/GenBank/DDBJ whole genome shotgun (WGS) entry which is preliminary data.</text>
</comment>
<name>A0A9N9K1L0_9GLOM</name>
<proteinExistence type="predicted"/>
<sequence length="43" mass="4874">GNGCNNFTQFKFVQDGCFTSSVQTNHQNSHLLLAKKALKEFRD</sequence>
<dbReference type="AlphaFoldDB" id="A0A9N9K1L0"/>
<protein>
    <submittedName>
        <fullName evidence="1">14073_t:CDS:1</fullName>
    </submittedName>
</protein>
<keyword evidence="2" id="KW-1185">Reference proteome</keyword>
<reference evidence="1" key="1">
    <citation type="submission" date="2021-06" db="EMBL/GenBank/DDBJ databases">
        <authorList>
            <person name="Kallberg Y."/>
            <person name="Tangrot J."/>
            <person name="Rosling A."/>
        </authorList>
    </citation>
    <scope>NUCLEOTIDE SEQUENCE</scope>
    <source>
        <strain evidence="1">IN212</strain>
    </source>
</reference>
<evidence type="ECO:0000313" key="2">
    <source>
        <dbReference type="Proteomes" id="UP000789396"/>
    </source>
</evidence>